<evidence type="ECO:0000259" key="2">
    <source>
        <dbReference type="Pfam" id="PF01734"/>
    </source>
</evidence>
<evidence type="ECO:0000313" key="3">
    <source>
        <dbReference type="EMBL" id="MBK6973794.1"/>
    </source>
</evidence>
<evidence type="ECO:0000313" key="4">
    <source>
        <dbReference type="Proteomes" id="UP000807785"/>
    </source>
</evidence>
<proteinExistence type="predicted"/>
<dbReference type="Gene3D" id="3.40.1090.10">
    <property type="entry name" value="Cytosolic phospholipase A2 catalytic domain"/>
    <property type="match status" value="1"/>
</dbReference>
<accession>A0A9D7HM68</accession>
<name>A0A9D7HM68_9PROT</name>
<dbReference type="AlphaFoldDB" id="A0A9D7HM68"/>
<reference evidence="3" key="1">
    <citation type="submission" date="2020-10" db="EMBL/GenBank/DDBJ databases">
        <title>Connecting structure to function with the recovery of over 1000 high-quality activated sludge metagenome-assembled genomes encoding full-length rRNA genes using long-read sequencing.</title>
        <authorList>
            <person name="Singleton C.M."/>
            <person name="Petriglieri F."/>
            <person name="Kristensen J.M."/>
            <person name="Kirkegaard R.H."/>
            <person name="Michaelsen T.Y."/>
            <person name="Andersen M.H."/>
            <person name="Karst S.M."/>
            <person name="Dueholm M.S."/>
            <person name="Nielsen P.H."/>
            <person name="Albertsen M."/>
        </authorList>
    </citation>
    <scope>NUCLEOTIDE SEQUENCE</scope>
    <source>
        <strain evidence="3">Bjer_18-Q3-R1-45_BAT3C.347</strain>
    </source>
</reference>
<evidence type="ECO:0000256" key="1">
    <source>
        <dbReference type="ARBA" id="ARBA00023098"/>
    </source>
</evidence>
<dbReference type="InterPro" id="IPR002641">
    <property type="entry name" value="PNPLA_dom"/>
</dbReference>
<comment type="caution">
    <text evidence="3">The sequence shown here is derived from an EMBL/GenBank/DDBJ whole genome shotgun (WGS) entry which is preliminary data.</text>
</comment>
<dbReference type="Proteomes" id="UP000807785">
    <property type="component" value="Unassembled WGS sequence"/>
</dbReference>
<protein>
    <submittedName>
        <fullName evidence="3">Patatin-like phospholipase family protein</fullName>
    </submittedName>
</protein>
<dbReference type="SUPFAM" id="SSF52151">
    <property type="entry name" value="FabD/lysophospholipase-like"/>
    <property type="match status" value="1"/>
</dbReference>
<feature type="domain" description="PNPLA" evidence="2">
    <location>
        <begin position="10"/>
        <end position="271"/>
    </location>
</feature>
<dbReference type="GO" id="GO:0006629">
    <property type="term" value="P:lipid metabolic process"/>
    <property type="evidence" value="ECO:0007669"/>
    <property type="project" value="UniProtKB-KW"/>
</dbReference>
<dbReference type="InterPro" id="IPR016035">
    <property type="entry name" value="Acyl_Trfase/lysoPLipase"/>
</dbReference>
<sequence length="423" mass="47621">MKRARAIAIACQGGGIHGAFTCGVLSKILEAKEEEERAKPHVGAKRTFEIVGLSGTSAGALNAFMVWYGLMAKDGNPGSFAEARYAVNKLWDTFQVQKRGEEGMNALAQQFYKLQELGVIIKQPMPAHFYDWMMSTLSQWSKTETFLAPNLDLGEIRPEFYDFAALLRTCAPEFPHIQARLDQIARDKVKPRLLLGAVEVLSGTFDAFDSWCNPDMRPQDKRTISYEAVEASGTLPDLRRSQRIADLKSIDGKDVLYWDGVFSQNPPVREFAASTDSEHTPDEIWVIRINPQKREEEPLSLGMIEDRRNELSGNLSLNQELRFIQTVNKWLDWLDRIDKSDPANPVLAAFANYKPIKIYVITMHKEKAGLGVGSKFDRSPEFVTAMRQHGEERAASFLPLWRSESADLVEWPHGDALDQIDGG</sequence>
<organism evidence="3 4">
    <name type="scientific">Candidatus Methylophosphatis roskildensis</name>
    <dbReference type="NCBI Taxonomy" id="2899263"/>
    <lineage>
        <taxon>Bacteria</taxon>
        <taxon>Pseudomonadati</taxon>
        <taxon>Pseudomonadota</taxon>
        <taxon>Betaproteobacteria</taxon>
        <taxon>Nitrosomonadales</taxon>
        <taxon>Sterolibacteriaceae</taxon>
        <taxon>Candidatus Methylophosphatis</taxon>
    </lineage>
</organism>
<keyword evidence="1" id="KW-0443">Lipid metabolism</keyword>
<dbReference type="EMBL" id="JADJEV010000003">
    <property type="protein sequence ID" value="MBK6973794.1"/>
    <property type="molecule type" value="Genomic_DNA"/>
</dbReference>
<gene>
    <name evidence="3" type="ORF">IPH26_12895</name>
</gene>
<dbReference type="Pfam" id="PF01734">
    <property type="entry name" value="Patatin"/>
    <property type="match status" value="1"/>
</dbReference>